<proteinExistence type="predicted"/>
<comment type="caution">
    <text evidence="1">The sequence shown here is derived from an EMBL/GenBank/DDBJ whole genome shotgun (WGS) entry which is preliminary data.</text>
</comment>
<dbReference type="EMBL" id="JYDV01002648">
    <property type="protein sequence ID" value="KRY97454.1"/>
    <property type="molecule type" value="Genomic_DNA"/>
</dbReference>
<sequence>FCQIFLQLIKATNVVQGNDHVITTDGSYRHFCSSSQSKSLVAFSPYCSVFHPMFYTIDVRIVSVGILCAFLIRQRFASPYCTSGL</sequence>
<feature type="non-terminal residue" evidence="1">
    <location>
        <position position="85"/>
    </location>
</feature>
<reference evidence="1 2" key="1">
    <citation type="submission" date="2015-01" db="EMBL/GenBank/DDBJ databases">
        <title>Evolution of Trichinella species and genotypes.</title>
        <authorList>
            <person name="Korhonen P.K."/>
            <person name="Edoardo P."/>
            <person name="Giuseppe L.R."/>
            <person name="Gasser R.B."/>
        </authorList>
    </citation>
    <scope>NUCLEOTIDE SEQUENCE [LARGE SCALE GENOMIC DNA]</scope>
    <source>
        <strain evidence="1">ISS176</strain>
    </source>
</reference>
<organism evidence="1 2">
    <name type="scientific">Trichinella pseudospiralis</name>
    <name type="common">Parasitic roundworm</name>
    <dbReference type="NCBI Taxonomy" id="6337"/>
    <lineage>
        <taxon>Eukaryota</taxon>
        <taxon>Metazoa</taxon>
        <taxon>Ecdysozoa</taxon>
        <taxon>Nematoda</taxon>
        <taxon>Enoplea</taxon>
        <taxon>Dorylaimia</taxon>
        <taxon>Trichinellida</taxon>
        <taxon>Trichinellidae</taxon>
        <taxon>Trichinella</taxon>
    </lineage>
</organism>
<feature type="non-terminal residue" evidence="1">
    <location>
        <position position="1"/>
    </location>
</feature>
<gene>
    <name evidence="1" type="ORF">T4C_2717</name>
</gene>
<evidence type="ECO:0000313" key="1">
    <source>
        <dbReference type="EMBL" id="KRY97454.1"/>
    </source>
</evidence>
<dbReference type="Proteomes" id="UP000054826">
    <property type="component" value="Unassembled WGS sequence"/>
</dbReference>
<dbReference type="AlphaFoldDB" id="A0A0V1GGR1"/>
<protein>
    <submittedName>
        <fullName evidence="1">Uncharacterized protein</fullName>
    </submittedName>
</protein>
<evidence type="ECO:0000313" key="2">
    <source>
        <dbReference type="Proteomes" id="UP000054826"/>
    </source>
</evidence>
<name>A0A0V1GGR1_TRIPS</name>
<accession>A0A0V1GGR1</accession>